<evidence type="ECO:0000313" key="2">
    <source>
        <dbReference type="EMBL" id="QJA78087.1"/>
    </source>
</evidence>
<reference evidence="1" key="1">
    <citation type="submission" date="2020-03" db="EMBL/GenBank/DDBJ databases">
        <title>The deep terrestrial virosphere.</title>
        <authorList>
            <person name="Holmfeldt K."/>
            <person name="Nilsson E."/>
            <person name="Simone D."/>
            <person name="Lopez-Fernandez M."/>
            <person name="Wu X."/>
            <person name="de Brujin I."/>
            <person name="Lundin D."/>
            <person name="Andersson A."/>
            <person name="Bertilsson S."/>
            <person name="Dopson M."/>
        </authorList>
    </citation>
    <scope>NUCLEOTIDE SEQUENCE</scope>
    <source>
        <strain evidence="2">MM415A01139</strain>
        <strain evidence="1">TM448A00527</strain>
        <strain evidence="3">TM448B00869</strain>
    </source>
</reference>
<dbReference type="EMBL" id="MT144666">
    <property type="protein sequence ID" value="QJH96896.1"/>
    <property type="molecule type" value="Genomic_DNA"/>
</dbReference>
<protein>
    <submittedName>
        <fullName evidence="1">Uncharacterized protein</fullName>
    </submittedName>
</protein>
<gene>
    <name evidence="2" type="ORF">MM415A01139_0005</name>
    <name evidence="1" type="ORF">TM448A00527_0021</name>
    <name evidence="3" type="ORF">TM448B00869_0022</name>
</gene>
<accession>A0A6H1ZHR8</accession>
<dbReference type="AlphaFoldDB" id="A0A6H1ZHR8"/>
<name>A0A6H1ZHR8_9ZZZZ</name>
<proteinExistence type="predicted"/>
<dbReference type="EMBL" id="MT142320">
    <property type="protein sequence ID" value="QJA78087.1"/>
    <property type="molecule type" value="Genomic_DNA"/>
</dbReference>
<organism evidence="1">
    <name type="scientific">viral metagenome</name>
    <dbReference type="NCBI Taxonomy" id="1070528"/>
    <lineage>
        <taxon>unclassified sequences</taxon>
        <taxon>metagenomes</taxon>
        <taxon>organismal metagenomes</taxon>
    </lineage>
</organism>
<dbReference type="EMBL" id="MT144022">
    <property type="protein sequence ID" value="QJA46815.1"/>
    <property type="molecule type" value="Genomic_DNA"/>
</dbReference>
<evidence type="ECO:0000313" key="1">
    <source>
        <dbReference type="EMBL" id="QJA46815.1"/>
    </source>
</evidence>
<evidence type="ECO:0000313" key="3">
    <source>
        <dbReference type="EMBL" id="QJH96896.1"/>
    </source>
</evidence>
<sequence length="179" mass="20953">MKFDTNEERQESTARVIEGARNDIGEIKAKLRSIYETRKGLDIKYLDIFYNVTDEEFEILGIFTIFGRVFWVSKANTIILKTVFVDEFIGEVEEWIQCYVTREKRLKNKYPENKCPVVAEFHQGEVREGHIADDFRNIAVNQQPMLRPNNAQARHTLNRIHNDLVAAPDVNDHPMPPFR</sequence>